<evidence type="ECO:0000313" key="3">
    <source>
        <dbReference type="EMBL" id="KAK9012156.1"/>
    </source>
</evidence>
<dbReference type="InterPro" id="IPR044730">
    <property type="entry name" value="RNase_H-like_dom_plant"/>
</dbReference>
<reference evidence="3 4" key="1">
    <citation type="journal article" date="2024" name="G3 (Bethesda)">
        <title>Genome assembly of Hibiscus sabdariffa L. provides insights into metabolisms of medicinal natural products.</title>
        <authorList>
            <person name="Kim T."/>
        </authorList>
    </citation>
    <scope>NUCLEOTIDE SEQUENCE [LARGE SCALE GENOMIC DNA]</scope>
    <source>
        <strain evidence="3">TK-2024</strain>
        <tissue evidence="3">Old leaves</tissue>
    </source>
</reference>
<feature type="domain" description="Reverse transcriptase zinc-binding" evidence="2">
    <location>
        <begin position="145"/>
        <end position="231"/>
    </location>
</feature>
<evidence type="ECO:0000313" key="4">
    <source>
        <dbReference type="Proteomes" id="UP001396334"/>
    </source>
</evidence>
<dbReference type="CDD" id="cd06222">
    <property type="entry name" value="RNase_H_like"/>
    <property type="match status" value="1"/>
</dbReference>
<dbReference type="Pfam" id="PF13966">
    <property type="entry name" value="zf-RVT"/>
    <property type="match status" value="1"/>
</dbReference>
<dbReference type="InterPro" id="IPR053151">
    <property type="entry name" value="RNase_H-like"/>
</dbReference>
<sequence length="405" mass="46133">MRLSKGQTSWMALKIDLEKAFDKLRWDFISSALSDAGFPPGLHRSWEALLSNLAWTLGNGESVNFFSDIWVPALGPLSDYSQILASTMSQISFASVLNEHGEWDVAKLSEVFTVNAVPYILGIKPPDTQSGPDMCVWRWTDHHDFVLKSAYYKCSQPILEMSDPLWKHIWSLQVPQRIHCFLWITCRQKLMTNLEHCKRQLTDDPHCPLCHREVESILHTLRDCVYLRQYWRRIVPQALLNTFFSSSVQGWFCLNIDGAVSLNSDKATIGGLLRDNAGNFVFGYSKFIGCVNSLHAELWSLYIGLQLAWDYGIDYLQVQTDCKQILQLLSASNVESSPISLVRSIRKFWHRAWFINLTWTPRFGNIASDKLARLANCSSFELSFFSLPPLVLGDILSSDALVVTL</sequence>
<dbReference type="Pfam" id="PF13456">
    <property type="entry name" value="RVT_3"/>
    <property type="match status" value="1"/>
</dbReference>
<keyword evidence="4" id="KW-1185">Reference proteome</keyword>
<organism evidence="3 4">
    <name type="scientific">Hibiscus sabdariffa</name>
    <name type="common">roselle</name>
    <dbReference type="NCBI Taxonomy" id="183260"/>
    <lineage>
        <taxon>Eukaryota</taxon>
        <taxon>Viridiplantae</taxon>
        <taxon>Streptophyta</taxon>
        <taxon>Embryophyta</taxon>
        <taxon>Tracheophyta</taxon>
        <taxon>Spermatophyta</taxon>
        <taxon>Magnoliopsida</taxon>
        <taxon>eudicotyledons</taxon>
        <taxon>Gunneridae</taxon>
        <taxon>Pentapetalae</taxon>
        <taxon>rosids</taxon>
        <taxon>malvids</taxon>
        <taxon>Malvales</taxon>
        <taxon>Malvaceae</taxon>
        <taxon>Malvoideae</taxon>
        <taxon>Hibiscus</taxon>
    </lineage>
</organism>
<comment type="caution">
    <text evidence="3">The sequence shown here is derived from an EMBL/GenBank/DDBJ whole genome shotgun (WGS) entry which is preliminary data.</text>
</comment>
<protein>
    <submittedName>
        <fullName evidence="3">Uncharacterized protein</fullName>
    </submittedName>
</protein>
<dbReference type="SUPFAM" id="SSF53098">
    <property type="entry name" value="Ribonuclease H-like"/>
    <property type="match status" value="1"/>
</dbReference>
<dbReference type="PANTHER" id="PTHR47723">
    <property type="entry name" value="OS05G0353850 PROTEIN"/>
    <property type="match status" value="1"/>
</dbReference>
<dbReference type="Proteomes" id="UP001396334">
    <property type="component" value="Unassembled WGS sequence"/>
</dbReference>
<dbReference type="InterPro" id="IPR002156">
    <property type="entry name" value="RNaseH_domain"/>
</dbReference>
<dbReference type="InterPro" id="IPR012337">
    <property type="entry name" value="RNaseH-like_sf"/>
</dbReference>
<gene>
    <name evidence="3" type="ORF">V6N11_040225</name>
</gene>
<proteinExistence type="predicted"/>
<accession>A0ABR2RH80</accession>
<dbReference type="InterPro" id="IPR026960">
    <property type="entry name" value="RVT-Znf"/>
</dbReference>
<feature type="domain" description="RNase H type-1" evidence="1">
    <location>
        <begin position="255"/>
        <end position="374"/>
    </location>
</feature>
<dbReference type="EMBL" id="JBBPBN010000022">
    <property type="protein sequence ID" value="KAK9012156.1"/>
    <property type="molecule type" value="Genomic_DNA"/>
</dbReference>
<evidence type="ECO:0000259" key="1">
    <source>
        <dbReference type="Pfam" id="PF13456"/>
    </source>
</evidence>
<name>A0ABR2RH80_9ROSI</name>
<dbReference type="InterPro" id="IPR036397">
    <property type="entry name" value="RNaseH_sf"/>
</dbReference>
<evidence type="ECO:0000259" key="2">
    <source>
        <dbReference type="Pfam" id="PF13966"/>
    </source>
</evidence>
<dbReference type="Gene3D" id="3.30.420.10">
    <property type="entry name" value="Ribonuclease H-like superfamily/Ribonuclease H"/>
    <property type="match status" value="1"/>
</dbReference>
<dbReference type="PANTHER" id="PTHR47723:SF19">
    <property type="entry name" value="POLYNUCLEOTIDYL TRANSFERASE, RIBONUCLEASE H-LIKE SUPERFAMILY PROTEIN"/>
    <property type="match status" value="1"/>
</dbReference>